<evidence type="ECO:0008006" key="3">
    <source>
        <dbReference type="Google" id="ProtNLM"/>
    </source>
</evidence>
<organism evidence="1 2">
    <name type="scientific">Dentiradicibacter hellwigii</name>
    <dbReference type="NCBI Taxonomy" id="3149053"/>
    <lineage>
        <taxon>Bacteria</taxon>
        <taxon>Pseudomonadati</taxon>
        <taxon>Pseudomonadota</taxon>
        <taxon>Betaproteobacteria</taxon>
        <taxon>Rhodocyclales</taxon>
        <taxon>Rhodocyclaceae</taxon>
        <taxon>Dentiradicibacter</taxon>
    </lineage>
</organism>
<evidence type="ECO:0000313" key="1">
    <source>
        <dbReference type="EMBL" id="MFA9950470.1"/>
    </source>
</evidence>
<dbReference type="EMBL" id="JBEUWX010000002">
    <property type="protein sequence ID" value="MFA9950470.1"/>
    <property type="molecule type" value="Genomic_DNA"/>
</dbReference>
<gene>
    <name evidence="1" type="ORF">ABCS64_09110</name>
</gene>
<dbReference type="SUPFAM" id="SSF69593">
    <property type="entry name" value="Glycerol-3-phosphate (1)-acyltransferase"/>
    <property type="match status" value="1"/>
</dbReference>
<name>A0ABV4UFQ9_9RHOO</name>
<accession>A0ABV4UFQ9</accession>
<sequence>MATRLHHKADIAVFPEGTTSDGTLLHGFHAALLQPAIDAGRPLLPLALNYRDAHGNFSPAPSYAGEITLMQCFSEILACRALTVRILPASLIFPANQSRRALADAAHAAIARQLGL</sequence>
<keyword evidence="2" id="KW-1185">Reference proteome</keyword>
<evidence type="ECO:0000313" key="2">
    <source>
        <dbReference type="Proteomes" id="UP001574673"/>
    </source>
</evidence>
<reference evidence="2" key="1">
    <citation type="submission" date="2024-06" db="EMBL/GenBank/DDBJ databases">
        <title>Radixoralia hellwigii gen. nov., sp nov., isolated from a root canal in the human oral cavity.</title>
        <authorList>
            <person name="Bartsch S."/>
            <person name="Wittmer A."/>
            <person name="Schulz A.-K."/>
            <person name="Neumann-Schaal M."/>
            <person name="Wolf J."/>
            <person name="Gronow S."/>
            <person name="Tennert C."/>
            <person name="Haecker G."/>
            <person name="Cieplik F."/>
            <person name="Al-Ahmad A."/>
        </authorList>
    </citation>
    <scope>NUCLEOTIDE SEQUENCE [LARGE SCALE GENOMIC DNA]</scope>
    <source>
        <strain evidence="2">Wk13</strain>
    </source>
</reference>
<proteinExistence type="predicted"/>
<protein>
    <recommendedName>
        <fullName evidence="3">Phospholipid/glycerol acyltransferase domain-containing protein</fullName>
    </recommendedName>
</protein>
<dbReference type="Proteomes" id="UP001574673">
    <property type="component" value="Unassembled WGS sequence"/>
</dbReference>
<comment type="caution">
    <text evidence="1">The sequence shown here is derived from an EMBL/GenBank/DDBJ whole genome shotgun (WGS) entry which is preliminary data.</text>
</comment>